<dbReference type="InterPro" id="IPR003131">
    <property type="entry name" value="T1-type_BTB"/>
</dbReference>
<keyword evidence="3" id="KW-1185">Reference proteome</keyword>
<dbReference type="Gene3D" id="3.30.710.10">
    <property type="entry name" value="Potassium Channel Kv1.1, Chain A"/>
    <property type="match status" value="1"/>
</dbReference>
<evidence type="ECO:0000313" key="3">
    <source>
        <dbReference type="Proteomes" id="UP001153069"/>
    </source>
</evidence>
<evidence type="ECO:0000259" key="1">
    <source>
        <dbReference type="PROSITE" id="PS50097"/>
    </source>
</evidence>
<dbReference type="InterPro" id="IPR011333">
    <property type="entry name" value="SKP1/BTB/POZ_sf"/>
</dbReference>
<dbReference type="SUPFAM" id="SSF54695">
    <property type="entry name" value="POZ domain"/>
    <property type="match status" value="1"/>
</dbReference>
<dbReference type="Proteomes" id="UP001153069">
    <property type="component" value="Unassembled WGS sequence"/>
</dbReference>
<dbReference type="OrthoDB" id="2414723at2759"/>
<sequence length="365" mass="41585">MTSRRSSNNTSSSNSGDPILGLDVCGKVYYCHRSTLVQNSPYFATRFQGNFDSDVSYVDERGRNVYFVERCPLSFPHIFRHLLNPSAGYPSFDKDPHLVRQLREEADFFGLAHLSQALMVTRSFSPLDGNRGVLYWLGCQKGITTQYENPYLTGAVHVGGWVDDPVKYQQKPMFEMARSASCRANFVQYQQPVTILNRGVHARTSIESYSYLLWCDHGMERLPVTIDLKSVLLRPTHYSLRVSQCYGMQGDWNFEASQDGTVWDVLHAARGDARLCLSESSDIITKLEKSLPSPAAGLSEREQQQRSEALLRLIEQDYRHTWELAPVVTQFYRYFRIIGAGSENDIRDNCLHGEGLELFGDVYED</sequence>
<dbReference type="EMBL" id="CAICTM010000108">
    <property type="protein sequence ID" value="CAB9501449.1"/>
    <property type="molecule type" value="Genomic_DNA"/>
</dbReference>
<dbReference type="GO" id="GO:0051260">
    <property type="term" value="P:protein homooligomerization"/>
    <property type="evidence" value="ECO:0007669"/>
    <property type="project" value="InterPro"/>
</dbReference>
<dbReference type="PROSITE" id="PS50097">
    <property type="entry name" value="BTB"/>
    <property type="match status" value="1"/>
</dbReference>
<dbReference type="Pfam" id="PF02214">
    <property type="entry name" value="BTB_2"/>
    <property type="match status" value="1"/>
</dbReference>
<reference evidence="2" key="1">
    <citation type="submission" date="2020-06" db="EMBL/GenBank/DDBJ databases">
        <authorList>
            <consortium name="Plant Systems Biology data submission"/>
        </authorList>
    </citation>
    <scope>NUCLEOTIDE SEQUENCE</scope>
    <source>
        <strain evidence="2">D6</strain>
    </source>
</reference>
<dbReference type="AlphaFoldDB" id="A0A9N8DIN1"/>
<gene>
    <name evidence="2" type="ORF">SEMRO_109_G054480.1</name>
</gene>
<dbReference type="InterPro" id="IPR000210">
    <property type="entry name" value="BTB/POZ_dom"/>
</dbReference>
<feature type="domain" description="BTB" evidence="1">
    <location>
        <begin position="16"/>
        <end position="91"/>
    </location>
</feature>
<comment type="caution">
    <text evidence="2">The sequence shown here is derived from an EMBL/GenBank/DDBJ whole genome shotgun (WGS) entry which is preliminary data.</text>
</comment>
<name>A0A9N8DIN1_9STRA</name>
<evidence type="ECO:0000313" key="2">
    <source>
        <dbReference type="EMBL" id="CAB9501449.1"/>
    </source>
</evidence>
<proteinExistence type="predicted"/>
<organism evidence="2 3">
    <name type="scientific">Seminavis robusta</name>
    <dbReference type="NCBI Taxonomy" id="568900"/>
    <lineage>
        <taxon>Eukaryota</taxon>
        <taxon>Sar</taxon>
        <taxon>Stramenopiles</taxon>
        <taxon>Ochrophyta</taxon>
        <taxon>Bacillariophyta</taxon>
        <taxon>Bacillariophyceae</taxon>
        <taxon>Bacillariophycidae</taxon>
        <taxon>Naviculales</taxon>
        <taxon>Naviculaceae</taxon>
        <taxon>Seminavis</taxon>
    </lineage>
</organism>
<accession>A0A9N8DIN1</accession>
<protein>
    <recommendedName>
        <fullName evidence="1">BTB domain-containing protein</fullName>
    </recommendedName>
</protein>